<dbReference type="OrthoDB" id="3777295at2"/>
<comment type="caution">
    <text evidence="1">The sequence shown here is derived from an EMBL/GenBank/DDBJ whole genome shotgun (WGS) entry which is preliminary data.</text>
</comment>
<proteinExistence type="predicted"/>
<evidence type="ECO:0000313" key="1">
    <source>
        <dbReference type="EMBL" id="OFI33355.1"/>
    </source>
</evidence>
<keyword evidence="2" id="KW-1185">Reference proteome</keyword>
<dbReference type="AlphaFoldDB" id="A0A1E8FBR5"/>
<accession>A0A1E8FBR5</accession>
<dbReference type="EMBL" id="MJIC01000015">
    <property type="protein sequence ID" value="OFI33355.1"/>
    <property type="molecule type" value="Genomic_DNA"/>
</dbReference>
<dbReference type="Proteomes" id="UP000176037">
    <property type="component" value="Unassembled WGS sequence"/>
</dbReference>
<gene>
    <name evidence="1" type="ORF">BFC17_03580</name>
</gene>
<dbReference type="RefSeq" id="WP_070177731.1">
    <property type="nucleotide sequence ID" value="NZ_BMJR01000002.1"/>
</dbReference>
<reference evidence="1 2" key="1">
    <citation type="submission" date="2016-09" db="EMBL/GenBank/DDBJ databases">
        <title>Alteromonas lipolytica, a new species isolated from sea water.</title>
        <authorList>
            <person name="Wu Y.-H."/>
            <person name="Cheng H."/>
            <person name="Xu X.-W."/>
        </authorList>
    </citation>
    <scope>NUCLEOTIDE SEQUENCE [LARGE SCALE GENOMIC DNA]</scope>
    <source>
        <strain evidence="1 2">JW12</strain>
    </source>
</reference>
<organism evidence="1 2">
    <name type="scientific">Alteromonas lipolytica</name>
    <dbReference type="NCBI Taxonomy" id="1856405"/>
    <lineage>
        <taxon>Bacteria</taxon>
        <taxon>Pseudomonadati</taxon>
        <taxon>Pseudomonadota</taxon>
        <taxon>Gammaproteobacteria</taxon>
        <taxon>Alteromonadales</taxon>
        <taxon>Alteromonadaceae</taxon>
        <taxon>Alteromonas/Salinimonas group</taxon>
        <taxon>Alteromonas</taxon>
    </lineage>
</organism>
<dbReference type="STRING" id="1856405.BFC17_03580"/>
<name>A0A1E8FBR5_9ALTE</name>
<sequence length="253" mass="28704">MTTLALNSRVTRGTIGYRNHRDELVGKEQFAINYGQHGMTLDARCELQEYALQRHVNIAMNDRWLPTHGDLSLKRQRKFLLNSEFAVSNEQIKIHNQRAGEQSIEQAIPNTPGIKHLGLHPLQGDALITKQLPNILRANKYYSIPAVTNSVSENGVDDKQASLLNIAVAYSGIEPVKVAAGQFIARRYKLCWHPKWPPAYLWTMVDEPIFLKMVWPQVPYWYELMEVEKATPAMPEAANASRLPTHLIQQLAG</sequence>
<evidence type="ECO:0000313" key="2">
    <source>
        <dbReference type="Proteomes" id="UP000176037"/>
    </source>
</evidence>
<protein>
    <submittedName>
        <fullName evidence="1">Uncharacterized protein</fullName>
    </submittedName>
</protein>